<sequence>MEKTFARDEEIFGSHTAESIASIFELFVGITGGTARNPRDPTLLFLNYFAGDDTERGYGRGLCRSADENFGFSPPIWVISFKYKLVHGDKPWDIEASYRTFKKNGRSNGSRRGRFYLTEIYVADNSGISNHVEQDFLKVVERLYEIQNEDETDAWLTTMSAKGYVKGPQFSSYEDLLNWDLSNTRPHVRRRSDQGYQIFFADRTS</sequence>
<dbReference type="AlphaFoldDB" id="A0AAE3J1Y2"/>
<name>A0AAE3J1Y2_9RHOB</name>
<reference evidence="1" key="1">
    <citation type="submission" date="2022-10" db="EMBL/GenBank/DDBJ databases">
        <authorList>
            <person name="Yue Y."/>
        </authorList>
    </citation>
    <scope>NUCLEOTIDE SEQUENCE</scope>
    <source>
        <strain evidence="1">Z654</strain>
    </source>
</reference>
<protein>
    <submittedName>
        <fullName evidence="1">Uncharacterized protein</fullName>
    </submittedName>
</protein>
<comment type="caution">
    <text evidence="1">The sequence shown here is derived from an EMBL/GenBank/DDBJ whole genome shotgun (WGS) entry which is preliminary data.</text>
</comment>
<proteinExistence type="predicted"/>
<organism evidence="1 2">
    <name type="scientific">Halocynthiibacter halioticoli</name>
    <dbReference type="NCBI Taxonomy" id="2986804"/>
    <lineage>
        <taxon>Bacteria</taxon>
        <taxon>Pseudomonadati</taxon>
        <taxon>Pseudomonadota</taxon>
        <taxon>Alphaproteobacteria</taxon>
        <taxon>Rhodobacterales</taxon>
        <taxon>Paracoccaceae</taxon>
        <taxon>Halocynthiibacter</taxon>
    </lineage>
</organism>
<dbReference type="Proteomes" id="UP001208041">
    <property type="component" value="Unassembled WGS sequence"/>
</dbReference>
<dbReference type="EMBL" id="JAOYFC010000005">
    <property type="protein sequence ID" value="MCV6825919.1"/>
    <property type="molecule type" value="Genomic_DNA"/>
</dbReference>
<evidence type="ECO:0000313" key="1">
    <source>
        <dbReference type="EMBL" id="MCV6825919.1"/>
    </source>
</evidence>
<dbReference type="RefSeq" id="WP_263954894.1">
    <property type="nucleotide sequence ID" value="NZ_JAOYFC010000005.1"/>
</dbReference>
<evidence type="ECO:0000313" key="2">
    <source>
        <dbReference type="Proteomes" id="UP001208041"/>
    </source>
</evidence>
<keyword evidence="2" id="KW-1185">Reference proteome</keyword>
<accession>A0AAE3J1Y2</accession>
<gene>
    <name evidence="1" type="ORF">OH136_15255</name>
</gene>